<proteinExistence type="inferred from homology"/>
<sequence length="370" mass="41086">MGSEWYTIDNIDELDSPAMVVYPERVRDNIKGVKGMIDDVDRLRPHVKTNKAKEVCKMLMDEGIKKFKCATIAEAEMLGMIRAQDVVLAYQPTGPKLTRFLQLIRKYPTTTYSCLYDNAQSAQDISIAFADQGLRINAYMDVNNGNDRSGIIPGPEAVALYEKVATMKGIVPVGLHVYDGQHRQVDIGERTKACNAAFEAVEKLKIDIQQLGFPEPVVLAGGSPTFPVHAQRKDVICCPGTFVYWDKGYSDICAEQPFLPAALVVSRVISLPTKTRICTDLGHKSIASENVLTNRVHFLNAPELKPVGQSEEHLVLEAGEGHGYRVGDVLYGLPFHICPTVALYERVNTVQKGRVNGEWKVIARDRKIEV</sequence>
<accession>A0ABZ0IRQ0</accession>
<evidence type="ECO:0000256" key="2">
    <source>
        <dbReference type="ARBA" id="ARBA00023239"/>
    </source>
</evidence>
<dbReference type="InterPro" id="IPR042208">
    <property type="entry name" value="D-ser_dehydrat-like_sf"/>
</dbReference>
<dbReference type="PANTHER" id="PTHR28004">
    <property type="entry name" value="ZGC:162816-RELATED"/>
    <property type="match status" value="1"/>
</dbReference>
<protein>
    <submittedName>
        <fullName evidence="4">D-TA family PLP-dependent enzyme</fullName>
    </submittedName>
</protein>
<comment type="similarity">
    <text evidence="1">Belongs to the DSD1 family.</text>
</comment>
<dbReference type="Pfam" id="PF01168">
    <property type="entry name" value="Ala_racemase_N"/>
    <property type="match status" value="1"/>
</dbReference>
<dbReference type="Gene3D" id="2.40.37.20">
    <property type="entry name" value="D-serine dehydratase-like domain"/>
    <property type="match status" value="1"/>
</dbReference>
<dbReference type="SMART" id="SM01119">
    <property type="entry name" value="D-ser_dehydrat"/>
    <property type="match status" value="1"/>
</dbReference>
<evidence type="ECO:0000313" key="4">
    <source>
        <dbReference type="EMBL" id="WOK07411.1"/>
    </source>
</evidence>
<evidence type="ECO:0000259" key="3">
    <source>
        <dbReference type="SMART" id="SM01119"/>
    </source>
</evidence>
<feature type="domain" description="D-serine dehydratase-like" evidence="3">
    <location>
        <begin position="261"/>
        <end position="351"/>
    </location>
</feature>
<dbReference type="Gene3D" id="3.20.20.10">
    <property type="entry name" value="Alanine racemase"/>
    <property type="match status" value="1"/>
</dbReference>
<dbReference type="InterPro" id="IPR029066">
    <property type="entry name" value="PLP-binding_barrel"/>
</dbReference>
<dbReference type="CDD" id="cd06821">
    <property type="entry name" value="PLPDE_III_D-TA"/>
    <property type="match status" value="1"/>
</dbReference>
<evidence type="ECO:0000313" key="5">
    <source>
        <dbReference type="Proteomes" id="UP001302349"/>
    </source>
</evidence>
<dbReference type="PANTHER" id="PTHR28004:SF2">
    <property type="entry name" value="D-SERINE DEHYDRATASE"/>
    <property type="match status" value="1"/>
</dbReference>
<dbReference type="SUPFAM" id="SSF51419">
    <property type="entry name" value="PLP-binding barrel"/>
    <property type="match status" value="1"/>
</dbReference>
<dbReference type="InterPro" id="IPR051466">
    <property type="entry name" value="D-amino_acid_metab_enzyme"/>
</dbReference>
<dbReference type="Proteomes" id="UP001302349">
    <property type="component" value="Chromosome"/>
</dbReference>
<evidence type="ECO:0000256" key="1">
    <source>
        <dbReference type="ARBA" id="ARBA00005323"/>
    </source>
</evidence>
<dbReference type="InterPro" id="IPR001608">
    <property type="entry name" value="Ala_racemase_N"/>
</dbReference>
<dbReference type="InterPro" id="IPR026956">
    <property type="entry name" value="D-ser_dehydrat-like_dom"/>
</dbReference>
<gene>
    <name evidence="4" type="ORF">RT717_02090</name>
</gene>
<organism evidence="4 5">
    <name type="scientific">Imperialibacter roseus</name>
    <dbReference type="NCBI Taxonomy" id="1324217"/>
    <lineage>
        <taxon>Bacteria</taxon>
        <taxon>Pseudomonadati</taxon>
        <taxon>Bacteroidota</taxon>
        <taxon>Cytophagia</taxon>
        <taxon>Cytophagales</taxon>
        <taxon>Flammeovirgaceae</taxon>
        <taxon>Imperialibacter</taxon>
    </lineage>
</organism>
<dbReference type="Pfam" id="PF14031">
    <property type="entry name" value="D-ser_dehydrat"/>
    <property type="match status" value="1"/>
</dbReference>
<keyword evidence="2" id="KW-0456">Lyase</keyword>
<dbReference type="RefSeq" id="WP_317490089.1">
    <property type="nucleotide sequence ID" value="NZ_CP136051.1"/>
</dbReference>
<name>A0ABZ0IRQ0_9BACT</name>
<keyword evidence="5" id="KW-1185">Reference proteome</keyword>
<dbReference type="EMBL" id="CP136051">
    <property type="protein sequence ID" value="WOK07411.1"/>
    <property type="molecule type" value="Genomic_DNA"/>
</dbReference>
<reference evidence="4 5" key="1">
    <citation type="journal article" date="2023" name="Microbiol. Resour. Announc.">
        <title>Complete Genome Sequence of Imperialibacter roseus strain P4T.</title>
        <authorList>
            <person name="Tizabi D.R."/>
            <person name="Bachvaroff T."/>
            <person name="Hill R.T."/>
        </authorList>
    </citation>
    <scope>NUCLEOTIDE SEQUENCE [LARGE SCALE GENOMIC DNA]</scope>
    <source>
        <strain evidence="4 5">P4T</strain>
    </source>
</reference>